<gene>
    <name evidence="1" type="ORF">X943_003007</name>
</gene>
<proteinExistence type="predicted"/>
<name>A0AAD9GJW3_BABDI</name>
<comment type="caution">
    <text evidence="1">The sequence shown here is derived from an EMBL/GenBank/DDBJ whole genome shotgun (WGS) entry which is preliminary data.</text>
</comment>
<organism evidence="1 2">
    <name type="scientific">Babesia divergens</name>
    <dbReference type="NCBI Taxonomy" id="32595"/>
    <lineage>
        <taxon>Eukaryota</taxon>
        <taxon>Sar</taxon>
        <taxon>Alveolata</taxon>
        <taxon>Apicomplexa</taxon>
        <taxon>Aconoidasida</taxon>
        <taxon>Piroplasmida</taxon>
        <taxon>Babesiidae</taxon>
        <taxon>Babesia</taxon>
    </lineage>
</organism>
<protein>
    <submittedName>
        <fullName evidence="1">Uncharacterized protein</fullName>
    </submittedName>
</protein>
<keyword evidence="2" id="KW-1185">Reference proteome</keyword>
<accession>A0AAD9GJW3</accession>
<dbReference type="Proteomes" id="UP001195914">
    <property type="component" value="Unassembled WGS sequence"/>
</dbReference>
<dbReference type="EMBL" id="JAHBMH010000007">
    <property type="protein sequence ID" value="KAK1939754.1"/>
    <property type="molecule type" value="Genomic_DNA"/>
</dbReference>
<evidence type="ECO:0000313" key="1">
    <source>
        <dbReference type="EMBL" id="KAK1939754.1"/>
    </source>
</evidence>
<sequence>MAFTSNIVSLEELECAVIKSYPGIDQQLSTTFTKHDIAGDGVLPYSVVEPLLRHFLVTCGLGDYMDDITDPDGRLMNERLAPYLGGTSLEGIASFGDDRMLTSQEMSTMAIVWLKIISESYPKDDVSTSSLGVSSMLCCGAVNYVSDENEMIESSGNDSEVQASLNAGEELLETPVYAERVIDDLEEEEIRQKNMENYIQTLVNETTMNRNKGVKCYVYSAATTANGTCVSAGAAVPQRRPRPRENKKPAAGCC</sequence>
<reference evidence="1" key="2">
    <citation type="submission" date="2021-05" db="EMBL/GenBank/DDBJ databases">
        <authorList>
            <person name="Pain A."/>
        </authorList>
    </citation>
    <scope>NUCLEOTIDE SEQUENCE</scope>
    <source>
        <strain evidence="1">1802A</strain>
    </source>
</reference>
<reference evidence="1" key="1">
    <citation type="journal article" date="2014" name="Nucleic Acids Res.">
        <title>The evolutionary dynamics of variant antigen genes in Babesia reveal a history of genomic innovation underlying host-parasite interaction.</title>
        <authorList>
            <person name="Jackson A.P."/>
            <person name="Otto T.D."/>
            <person name="Darby A."/>
            <person name="Ramaprasad A."/>
            <person name="Xia D."/>
            <person name="Echaide I.E."/>
            <person name="Farber M."/>
            <person name="Gahlot S."/>
            <person name="Gamble J."/>
            <person name="Gupta D."/>
            <person name="Gupta Y."/>
            <person name="Jackson L."/>
            <person name="Malandrin L."/>
            <person name="Malas T.B."/>
            <person name="Moussa E."/>
            <person name="Nair M."/>
            <person name="Reid A.J."/>
            <person name="Sanders M."/>
            <person name="Sharma J."/>
            <person name="Tracey A."/>
            <person name="Quail M.A."/>
            <person name="Weir W."/>
            <person name="Wastling J.M."/>
            <person name="Hall N."/>
            <person name="Willadsen P."/>
            <person name="Lingelbach K."/>
            <person name="Shiels B."/>
            <person name="Tait A."/>
            <person name="Berriman M."/>
            <person name="Allred D.R."/>
            <person name="Pain A."/>
        </authorList>
    </citation>
    <scope>NUCLEOTIDE SEQUENCE</scope>
    <source>
        <strain evidence="1">1802A</strain>
    </source>
</reference>
<dbReference type="AlphaFoldDB" id="A0AAD9GJW3"/>
<evidence type="ECO:0000313" key="2">
    <source>
        <dbReference type="Proteomes" id="UP001195914"/>
    </source>
</evidence>